<proteinExistence type="predicted"/>
<dbReference type="EMBL" id="CAUYUJ010015396">
    <property type="protein sequence ID" value="CAK0853462.1"/>
    <property type="molecule type" value="Genomic_DNA"/>
</dbReference>
<reference evidence="1" key="1">
    <citation type="submission" date="2023-10" db="EMBL/GenBank/DDBJ databases">
        <authorList>
            <person name="Chen Y."/>
            <person name="Shah S."/>
            <person name="Dougan E. K."/>
            <person name="Thang M."/>
            <person name="Chan C."/>
        </authorList>
    </citation>
    <scope>NUCLEOTIDE SEQUENCE [LARGE SCALE GENOMIC DNA]</scope>
</reference>
<dbReference type="InterPro" id="IPR029063">
    <property type="entry name" value="SAM-dependent_MTases_sf"/>
</dbReference>
<accession>A0ABN9U3M6</accession>
<dbReference type="Gene3D" id="3.10.450.50">
    <property type="match status" value="1"/>
</dbReference>
<dbReference type="SUPFAM" id="SSF53335">
    <property type="entry name" value="S-adenosyl-L-methionine-dependent methyltransferases"/>
    <property type="match status" value="1"/>
</dbReference>
<comment type="caution">
    <text evidence="1">The sequence shown here is derived from an EMBL/GenBank/DDBJ whole genome shotgun (WGS) entry which is preliminary data.</text>
</comment>
<evidence type="ECO:0000313" key="1">
    <source>
        <dbReference type="EMBL" id="CAK0853462.1"/>
    </source>
</evidence>
<organism evidence="1 2">
    <name type="scientific">Prorocentrum cordatum</name>
    <dbReference type="NCBI Taxonomy" id="2364126"/>
    <lineage>
        <taxon>Eukaryota</taxon>
        <taxon>Sar</taxon>
        <taxon>Alveolata</taxon>
        <taxon>Dinophyceae</taxon>
        <taxon>Prorocentrales</taxon>
        <taxon>Prorocentraceae</taxon>
        <taxon>Prorocentrum</taxon>
    </lineage>
</organism>
<dbReference type="Gene3D" id="3.40.50.150">
    <property type="entry name" value="Vaccinia Virus protein VP39"/>
    <property type="match status" value="1"/>
</dbReference>
<protein>
    <submittedName>
        <fullName evidence="1">Uncharacterized protein</fullName>
    </submittedName>
</protein>
<dbReference type="Proteomes" id="UP001189429">
    <property type="component" value="Unassembled WGS sequence"/>
</dbReference>
<keyword evidence="2" id="KW-1185">Reference proteome</keyword>
<name>A0ABN9U3M6_9DINO</name>
<dbReference type="SUPFAM" id="SSF54427">
    <property type="entry name" value="NTF2-like"/>
    <property type="match status" value="1"/>
</dbReference>
<evidence type="ECO:0000313" key="2">
    <source>
        <dbReference type="Proteomes" id="UP001189429"/>
    </source>
</evidence>
<gene>
    <name evidence="1" type="ORF">PCOR1329_LOCUS44928</name>
</gene>
<dbReference type="InterPro" id="IPR032710">
    <property type="entry name" value="NTF2-like_dom_sf"/>
</dbReference>
<sequence>MGVEVDGVSGRAANNRMKNVQLYSLTMWLLTRENPFGSQLLILMGRRVRALEFRRPLFGAFNSVWEQIGSGRTVLTKASLGELMHSCLLMPLAPTNLRAATTGIVSCSDASEDGAGMCTAVGLAEGAAKFLASLGSPETWGHRIASYTGSCTIEPTRIAPGAPPCVLLVSLFDGIGAAAASLARAGFDIVGYMSSEDTSGVNADRQGAHGARSGLFKRIPKVVSALALVMKVPVHWLVENVFSMSAEALQEFSRILQTRPISACNSLFTESRRPRLYWLSWREAVLKLPGVHVEPKANYDLISALQVPEAPASSWVASGCSRASDKGPVCTFLQRREKTAPYKPAGLSTASPEAIQRWAQDLHAHPPYQYELVHMIRDSKGDLRPLCAAQKEVLMGFPRHYSSSVASSGSSRGSVGNDRCSLLGNAFACCVVSWLFLGLKCQLGWPVRATDLEGVTSELEVKDLLDESVEFSKDPIKETSIGRKLVEIFWTIAEKSGSDIRPDLGAPFRPKAWPRSSIDPALWRWRPTLSFPWPKSSRAAYQRARVEGGERFLAAQDSHYLVQAHNVKLSSLNDVDKNLGLYVEACWAELEPLYLVVNATAALQWMMPSSKSNLQQSWGLVRAWERQCTLCRATPFTADMVLALAAAAWDLGWEGLATAMLVGFDTFMRTGELLALRRRHILVKGERAVLHIEASKMVRKHLSWLLQMFGLQDRGFTMYSLRRGINYLPPRAMDGIPSPDDNYVRPGDTEAARLVFHRMLEEDFVAQTREARWWAPDLQWCGPAAVGLARTPGEYVQHFLEPLHRAFPRPALEMGSADCEGNYCGALFYLVAAHAGPWLGEAPTHAVVKMKCAMHARIDFSQGAEGLIADAWLQIDVPDAFMQMGVDLLARASRIAEAPRAPEARSAGASLELGAGELQAARPPATLAAKGLASTPRQAGASVAALCGAVASLAALLWLARPGRASPGQSEPLLA</sequence>